<organism evidence="1 2">
    <name type="scientific">Entomophthora muscae</name>
    <dbReference type="NCBI Taxonomy" id="34485"/>
    <lineage>
        <taxon>Eukaryota</taxon>
        <taxon>Fungi</taxon>
        <taxon>Fungi incertae sedis</taxon>
        <taxon>Zoopagomycota</taxon>
        <taxon>Entomophthoromycotina</taxon>
        <taxon>Entomophthoromycetes</taxon>
        <taxon>Entomophthorales</taxon>
        <taxon>Entomophthoraceae</taxon>
        <taxon>Entomophthora</taxon>
    </lineage>
</organism>
<sequence length="88" mass="10406">MTKQELEPYRKTFERMLKEDKQDKSICYYLDGKELKSPAEVKRTYNDSSVILETRDEKNWECKLKKTPRGGYSILTSTALTTFGRTMR</sequence>
<proteinExistence type="predicted"/>
<comment type="caution">
    <text evidence="1">The sequence shown here is derived from an EMBL/GenBank/DDBJ whole genome shotgun (WGS) entry which is preliminary data.</text>
</comment>
<protein>
    <submittedName>
        <fullName evidence="1">Uncharacterized protein</fullName>
    </submittedName>
</protein>
<gene>
    <name evidence="1" type="ORF">DSO57_1001623</name>
</gene>
<evidence type="ECO:0000313" key="2">
    <source>
        <dbReference type="Proteomes" id="UP001165960"/>
    </source>
</evidence>
<keyword evidence="2" id="KW-1185">Reference proteome</keyword>
<dbReference type="EMBL" id="QTSX02006393">
    <property type="protein sequence ID" value="KAJ9055640.1"/>
    <property type="molecule type" value="Genomic_DNA"/>
</dbReference>
<accession>A0ACC2S027</accession>
<evidence type="ECO:0000313" key="1">
    <source>
        <dbReference type="EMBL" id="KAJ9055640.1"/>
    </source>
</evidence>
<reference evidence="1" key="1">
    <citation type="submission" date="2022-04" db="EMBL/GenBank/DDBJ databases">
        <title>Genome of the entomopathogenic fungus Entomophthora muscae.</title>
        <authorList>
            <person name="Elya C."/>
            <person name="Lovett B.R."/>
            <person name="Lee E."/>
            <person name="Macias A.M."/>
            <person name="Hajek A.E."/>
            <person name="De Bivort B.L."/>
            <person name="Kasson M.T."/>
            <person name="De Fine Licht H.H."/>
            <person name="Stajich J.E."/>
        </authorList>
    </citation>
    <scope>NUCLEOTIDE SEQUENCE</scope>
    <source>
        <strain evidence="1">Berkeley</strain>
    </source>
</reference>
<dbReference type="Proteomes" id="UP001165960">
    <property type="component" value="Unassembled WGS sequence"/>
</dbReference>
<name>A0ACC2S027_9FUNG</name>